<dbReference type="GO" id="GO:0006813">
    <property type="term" value="P:potassium ion transport"/>
    <property type="evidence" value="ECO:0007669"/>
    <property type="project" value="InterPro"/>
</dbReference>
<proteinExistence type="predicted"/>
<keyword evidence="3 7" id="KW-0812">Transmembrane</keyword>
<evidence type="ECO:0000313" key="10">
    <source>
        <dbReference type="Proteomes" id="UP000218831"/>
    </source>
</evidence>
<protein>
    <submittedName>
        <fullName evidence="9">Ion channel DMI1</fullName>
    </submittedName>
</protein>
<dbReference type="EMBL" id="NSKE01000003">
    <property type="protein sequence ID" value="PAU94808.1"/>
    <property type="molecule type" value="Genomic_DNA"/>
</dbReference>
<feature type="transmembrane region" description="Helical" evidence="7">
    <location>
        <begin position="82"/>
        <end position="107"/>
    </location>
</feature>
<keyword evidence="5" id="KW-0406">Ion transport</keyword>
<dbReference type="PANTHER" id="PTHR31563">
    <property type="entry name" value="ION CHANNEL POLLUX-RELATED"/>
    <property type="match status" value="1"/>
</dbReference>
<sequence>MKKGFRLTERFKYFLERQFVKGAHYQLLFVAALIGLISIIGGILVLPTGEPLDDLGESIWWAFLRLSDPGYLGDDEGAWRRIISTIITVAGYVVFLGALVAIITTWLHSKMRNLEQGLTPIAAENHILILGWTNRTIPIAGELFQSVVRLKRFLKRVGSRNLQLIILADDVTPDRLQELKDDELIGKRAHDIILRSGTPLDNEHLERVDSSRASAIIIPSHSTGPQDLINSDVETIKTLLSLNEHPKTKQKSSLPFVVAEIQDERKRRAAHRAYAGPLEAIASDSIISRLIAQNVRHPQLSDVYNQLLSRSKSNNIFVREHPETIGKTLAELAPSFPNTIIIGVVRRENNDLVPYLNMPGDFEVKNNDRLVFMARSFEDTDCKEIISASHLQIEHRTSKKEPLKHREVSVDKNVLILGWNHRIPALINEFSTYKKEKYEVDIVSVTPADKRNKAMELFGLSSSNVTYTQIESDFVTETELQWINPAGYDNIILANSERLENEEADARSIVGYILLEEILKQEESNPQILLELSDPDNEVLMSGYDNEVIISPMILSHLLAQVALRRELHTIYNELFTVGGAEIIFRDPEDYELDQESLKFSELRKIAAEYGETALGVYFQNDSHTGQTSLQLNPSLNQKIDLSPKNGKLVVMTTY</sequence>
<dbReference type="InterPro" id="IPR036721">
    <property type="entry name" value="RCK_C_sf"/>
</dbReference>
<name>A0A2A2GBT3_9BACT</name>
<dbReference type="OrthoDB" id="305351at2"/>
<keyword evidence="6 7" id="KW-0472">Membrane</keyword>
<organism evidence="9 10">
    <name type="scientific">Fodinibius salipaludis</name>
    <dbReference type="NCBI Taxonomy" id="2032627"/>
    <lineage>
        <taxon>Bacteria</taxon>
        <taxon>Pseudomonadati</taxon>
        <taxon>Balneolota</taxon>
        <taxon>Balneolia</taxon>
        <taxon>Balneolales</taxon>
        <taxon>Balneolaceae</taxon>
        <taxon>Fodinibius</taxon>
    </lineage>
</organism>
<dbReference type="InterPro" id="IPR010420">
    <property type="entry name" value="CASTOR/POLLUX/SYM8_dom"/>
</dbReference>
<evidence type="ECO:0000256" key="4">
    <source>
        <dbReference type="ARBA" id="ARBA00022989"/>
    </source>
</evidence>
<dbReference type="Proteomes" id="UP000218831">
    <property type="component" value="Unassembled WGS sequence"/>
</dbReference>
<dbReference type="RefSeq" id="WP_095605675.1">
    <property type="nucleotide sequence ID" value="NZ_NSKE01000003.1"/>
</dbReference>
<keyword evidence="4 7" id="KW-1133">Transmembrane helix</keyword>
<evidence type="ECO:0000256" key="3">
    <source>
        <dbReference type="ARBA" id="ARBA00022692"/>
    </source>
</evidence>
<reference evidence="9 10" key="1">
    <citation type="submission" date="2017-08" db="EMBL/GenBank/DDBJ databases">
        <title>Aliifodinibius alkalisoli sp. nov., isolated from saline alkaline soil.</title>
        <authorList>
            <person name="Liu D."/>
            <person name="Zhang G."/>
        </authorList>
    </citation>
    <scope>NUCLEOTIDE SEQUENCE [LARGE SCALE GENOMIC DNA]</scope>
    <source>
        <strain evidence="9 10">WN023</strain>
    </source>
</reference>
<dbReference type="Gene3D" id="3.30.70.1450">
    <property type="entry name" value="Regulator of K+ conductance, C-terminal domain"/>
    <property type="match status" value="1"/>
</dbReference>
<evidence type="ECO:0000313" key="9">
    <source>
        <dbReference type="EMBL" id="PAU94808.1"/>
    </source>
</evidence>
<comment type="subcellular location">
    <subcellularLocation>
        <location evidence="1">Endomembrane system</location>
        <topology evidence="1">Multi-pass membrane protein</topology>
    </subcellularLocation>
</comment>
<gene>
    <name evidence="9" type="ORF">CK503_04870</name>
</gene>
<dbReference type="Pfam" id="PF06241">
    <property type="entry name" value="Castor_Poll_mid"/>
    <property type="match status" value="1"/>
</dbReference>
<evidence type="ECO:0000256" key="6">
    <source>
        <dbReference type="ARBA" id="ARBA00023136"/>
    </source>
</evidence>
<evidence type="ECO:0000256" key="2">
    <source>
        <dbReference type="ARBA" id="ARBA00022448"/>
    </source>
</evidence>
<keyword evidence="10" id="KW-1185">Reference proteome</keyword>
<dbReference type="GO" id="GO:0012505">
    <property type="term" value="C:endomembrane system"/>
    <property type="evidence" value="ECO:0007669"/>
    <property type="project" value="UniProtKB-SubCell"/>
</dbReference>
<evidence type="ECO:0000256" key="1">
    <source>
        <dbReference type="ARBA" id="ARBA00004127"/>
    </source>
</evidence>
<evidence type="ECO:0000256" key="7">
    <source>
        <dbReference type="SAM" id="Phobius"/>
    </source>
</evidence>
<keyword evidence="2" id="KW-0813">Transport</keyword>
<evidence type="ECO:0000259" key="8">
    <source>
        <dbReference type="Pfam" id="PF06241"/>
    </source>
</evidence>
<dbReference type="InterPro" id="IPR044849">
    <property type="entry name" value="CASTOR/POLLUX/SYM8-like"/>
</dbReference>
<feature type="transmembrane region" description="Helical" evidence="7">
    <location>
        <begin position="27"/>
        <end position="46"/>
    </location>
</feature>
<accession>A0A2A2GBT3</accession>
<feature type="domain" description="CASTOR/POLLUX/SYM8 ion channel conserved" evidence="8">
    <location>
        <begin position="285"/>
        <end position="380"/>
    </location>
</feature>
<evidence type="ECO:0000256" key="5">
    <source>
        <dbReference type="ARBA" id="ARBA00023065"/>
    </source>
</evidence>
<dbReference type="Gene3D" id="3.40.50.720">
    <property type="entry name" value="NAD(P)-binding Rossmann-like Domain"/>
    <property type="match status" value="2"/>
</dbReference>
<dbReference type="PANTHER" id="PTHR31563:SF10">
    <property type="entry name" value="ION CHANNEL POLLUX-RELATED"/>
    <property type="match status" value="1"/>
</dbReference>
<comment type="caution">
    <text evidence="9">The sequence shown here is derived from an EMBL/GenBank/DDBJ whole genome shotgun (WGS) entry which is preliminary data.</text>
</comment>
<dbReference type="AlphaFoldDB" id="A0A2A2GBT3"/>